<dbReference type="PROSITE" id="PS00676">
    <property type="entry name" value="SIGMA54_INTERACT_2"/>
    <property type="match status" value="1"/>
</dbReference>
<reference evidence="5 6" key="1">
    <citation type="submission" date="2022-06" db="EMBL/GenBank/DDBJ databases">
        <title>Isolation of gut microbiota from human fecal samples.</title>
        <authorList>
            <person name="Pamer E.G."/>
            <person name="Barat B."/>
            <person name="Waligurski E."/>
            <person name="Medina S."/>
            <person name="Paddock L."/>
            <person name="Mostad J."/>
        </authorList>
    </citation>
    <scope>NUCLEOTIDE SEQUENCE [LARGE SCALE GENOMIC DNA]</scope>
    <source>
        <strain evidence="5 6">DFI.1.1</strain>
    </source>
</reference>
<dbReference type="Gene3D" id="1.10.8.60">
    <property type="match status" value="1"/>
</dbReference>
<evidence type="ECO:0000259" key="4">
    <source>
        <dbReference type="PROSITE" id="PS50943"/>
    </source>
</evidence>
<dbReference type="Gene3D" id="3.40.50.2300">
    <property type="match status" value="1"/>
</dbReference>
<dbReference type="SUPFAM" id="SSF52540">
    <property type="entry name" value="P-loop containing nucleoside triphosphate hydrolases"/>
    <property type="match status" value="1"/>
</dbReference>
<evidence type="ECO:0000256" key="1">
    <source>
        <dbReference type="ARBA" id="ARBA00022741"/>
    </source>
</evidence>
<dbReference type="InterPro" id="IPR010524">
    <property type="entry name" value="Sig_transdc_resp-reg_PrpR_N"/>
</dbReference>
<dbReference type="Pfam" id="PF25601">
    <property type="entry name" value="AAA_lid_14"/>
    <property type="match status" value="1"/>
</dbReference>
<dbReference type="SUPFAM" id="SSF55785">
    <property type="entry name" value="PYP-like sensor domain (PAS domain)"/>
    <property type="match status" value="1"/>
</dbReference>
<dbReference type="InterPro" id="IPR025662">
    <property type="entry name" value="Sigma_54_int_dom_ATP-bd_1"/>
</dbReference>
<dbReference type="PROSITE" id="PS50943">
    <property type="entry name" value="HTH_CROC1"/>
    <property type="match status" value="1"/>
</dbReference>
<dbReference type="CDD" id="cd00009">
    <property type="entry name" value="AAA"/>
    <property type="match status" value="1"/>
</dbReference>
<protein>
    <submittedName>
        <fullName evidence="5">Sigma 54-interacting transcriptional regulator</fullName>
    </submittedName>
</protein>
<dbReference type="Proteomes" id="UP001206692">
    <property type="component" value="Unassembled WGS sequence"/>
</dbReference>
<dbReference type="Pfam" id="PF06506">
    <property type="entry name" value="PrpR_N"/>
    <property type="match status" value="1"/>
</dbReference>
<keyword evidence="1" id="KW-0547">Nucleotide-binding</keyword>
<dbReference type="Pfam" id="PF00158">
    <property type="entry name" value="Sigma54_activat"/>
    <property type="match status" value="1"/>
</dbReference>
<comment type="caution">
    <text evidence="5">The sequence shown here is derived from an EMBL/GenBank/DDBJ whole genome shotgun (WGS) entry which is preliminary data.</text>
</comment>
<feature type="domain" description="Sigma-54 factor interaction" evidence="3">
    <location>
        <begin position="324"/>
        <end position="550"/>
    </location>
</feature>
<dbReference type="InterPro" id="IPR058031">
    <property type="entry name" value="AAA_lid_NorR"/>
</dbReference>
<name>A0ABT1SQZ5_9FIRM</name>
<accession>A0ABT1SQZ5</accession>
<evidence type="ECO:0000259" key="3">
    <source>
        <dbReference type="PROSITE" id="PS50045"/>
    </source>
</evidence>
<dbReference type="RefSeq" id="WP_227163194.1">
    <property type="nucleotide sequence ID" value="NZ_JAJCIO010000015.1"/>
</dbReference>
<dbReference type="PANTHER" id="PTHR32071:SF81">
    <property type="entry name" value="PROPIONATE CATABOLISM OPERON REGULATORY PROTEIN"/>
    <property type="match status" value="1"/>
</dbReference>
<dbReference type="EMBL" id="JANGEW010000006">
    <property type="protein sequence ID" value="MCQ5342300.1"/>
    <property type="molecule type" value="Genomic_DNA"/>
</dbReference>
<evidence type="ECO:0000313" key="5">
    <source>
        <dbReference type="EMBL" id="MCQ5342300.1"/>
    </source>
</evidence>
<dbReference type="PANTHER" id="PTHR32071">
    <property type="entry name" value="TRANSCRIPTIONAL REGULATORY PROTEIN"/>
    <property type="match status" value="1"/>
</dbReference>
<keyword evidence="6" id="KW-1185">Reference proteome</keyword>
<dbReference type="InterPro" id="IPR027417">
    <property type="entry name" value="P-loop_NTPase"/>
</dbReference>
<sequence>MDRIAFLISDLSMQQSVHTILETYKEKLEQHHFIIDVEIIDFPNLVAQAHVLVDKGTKVIITTSGAHQILTKAIDRIPILCLYSSTNDALYALRAIAPKYKKIHLLLNENFMFNKDACPPELSEKIVFYPRYSLDKTHLELLERVRQIPITPDTAIVGCPLLPQIANPSPMPIYSIKPSESTMLSVLLYAQELLAFKEKDSQQLSMMSSILSHVTDGIILYSKGGSISHINKRAANFLGVSMTTGNIRDIFPDWVEGTKPSFHETIIRRPPYTLIANSDYFLMDSRSHYIMTLRDVTELQRLEKNIRYKLTKTGMIAVHHFQDIKTVDGNMKKIIQRAAIMAEHNAPILIQGESGTGKELFAQSIHNASDRRNGPFVAINCAALTTDLLESELFGYVSGSFTGARKEGKAGLFEMAHKGTIFLDEINSMAPSIQSKLLRVLETKQVMRLGSDYVIPLDIRVISAGNADLIAAVEAGEFRRDLFFRINTLRLNLPTLNDRPNDILYLFTHFVETMSHEKCHLSPALKKALVQHNWWGNIRELHSVALRYFIFGDTLEKSYDALFDIADQNQKDALLDTASLTLNMKHLEVTIQQILIEELQEKGYSQKDIAKLLNVSRQTIFNKMRP</sequence>
<dbReference type="SMART" id="SM00382">
    <property type="entry name" value="AAA"/>
    <property type="match status" value="1"/>
</dbReference>
<evidence type="ECO:0000256" key="2">
    <source>
        <dbReference type="ARBA" id="ARBA00022840"/>
    </source>
</evidence>
<dbReference type="SUPFAM" id="SSF159800">
    <property type="entry name" value="PrpR receptor domain-like"/>
    <property type="match status" value="1"/>
</dbReference>
<keyword evidence="2" id="KW-0067">ATP-binding</keyword>
<organism evidence="5 6">
    <name type="scientific">Megasphaera massiliensis</name>
    <dbReference type="NCBI Taxonomy" id="1232428"/>
    <lineage>
        <taxon>Bacteria</taxon>
        <taxon>Bacillati</taxon>
        <taxon>Bacillota</taxon>
        <taxon>Negativicutes</taxon>
        <taxon>Veillonellales</taxon>
        <taxon>Veillonellaceae</taxon>
        <taxon>Megasphaera</taxon>
    </lineage>
</organism>
<dbReference type="PROSITE" id="PS50045">
    <property type="entry name" value="SIGMA54_INTERACT_4"/>
    <property type="match status" value="1"/>
</dbReference>
<gene>
    <name evidence="5" type="ORF">NE675_04525</name>
</gene>
<dbReference type="InterPro" id="IPR035965">
    <property type="entry name" value="PAS-like_dom_sf"/>
</dbReference>
<dbReference type="InterPro" id="IPR025943">
    <property type="entry name" value="Sigma_54_int_dom_ATP-bd_2"/>
</dbReference>
<proteinExistence type="predicted"/>
<feature type="domain" description="HTH cro/C1-type" evidence="4">
    <location>
        <begin position="595"/>
        <end position="620"/>
    </location>
</feature>
<dbReference type="InterPro" id="IPR001387">
    <property type="entry name" value="Cro/C1-type_HTH"/>
</dbReference>
<dbReference type="InterPro" id="IPR002078">
    <property type="entry name" value="Sigma_54_int"/>
</dbReference>
<dbReference type="InterPro" id="IPR003593">
    <property type="entry name" value="AAA+_ATPase"/>
</dbReference>
<dbReference type="PROSITE" id="PS00675">
    <property type="entry name" value="SIGMA54_INTERACT_1"/>
    <property type="match status" value="1"/>
</dbReference>
<dbReference type="Gene3D" id="3.40.50.300">
    <property type="entry name" value="P-loop containing nucleotide triphosphate hydrolases"/>
    <property type="match status" value="1"/>
</dbReference>
<dbReference type="Gene3D" id="3.40.50.10660">
    <property type="entry name" value="PrpR receptor domain-like"/>
    <property type="match status" value="1"/>
</dbReference>
<evidence type="ECO:0000313" key="6">
    <source>
        <dbReference type="Proteomes" id="UP001206692"/>
    </source>
</evidence>